<comment type="caution">
    <text evidence="1">The sequence shown here is derived from an EMBL/GenBank/DDBJ whole genome shotgun (WGS) entry which is preliminary data.</text>
</comment>
<accession>A0AAV3X4E6</accession>
<evidence type="ECO:0000313" key="2">
    <source>
        <dbReference type="Proteomes" id="UP001050975"/>
    </source>
</evidence>
<dbReference type="EMBL" id="BLAY01000016">
    <property type="protein sequence ID" value="GET36680.1"/>
    <property type="molecule type" value="Genomic_DNA"/>
</dbReference>
<dbReference type="Proteomes" id="UP001050975">
    <property type="component" value="Unassembled WGS sequence"/>
</dbReference>
<sequence length="87" mass="9994">MSFYLGWRSGHYALRSKETKVICVSHKNYKNQKRVNMHQTSAKTTLKGGQNAHPTRFIAEVYCISAQTPQYLGKGQDSFSLWLTLKQ</sequence>
<evidence type="ECO:0000313" key="1">
    <source>
        <dbReference type="EMBL" id="GET36680.1"/>
    </source>
</evidence>
<gene>
    <name evidence="1" type="ORF">MiSe_14320</name>
</gene>
<keyword evidence="2" id="KW-1185">Reference proteome</keyword>
<reference evidence="1" key="1">
    <citation type="submission" date="2019-10" db="EMBL/GenBank/DDBJ databases">
        <title>Draft genome sequece of Microseira wollei NIES-4236.</title>
        <authorList>
            <person name="Yamaguchi H."/>
            <person name="Suzuki S."/>
            <person name="Kawachi M."/>
        </authorList>
    </citation>
    <scope>NUCLEOTIDE SEQUENCE</scope>
    <source>
        <strain evidence="1">NIES-4236</strain>
    </source>
</reference>
<dbReference type="AlphaFoldDB" id="A0AAV3X4E6"/>
<proteinExistence type="predicted"/>
<protein>
    <submittedName>
        <fullName evidence="1">Uncharacterized protein</fullName>
    </submittedName>
</protein>
<organism evidence="1 2">
    <name type="scientific">Microseira wollei NIES-4236</name>
    <dbReference type="NCBI Taxonomy" id="2530354"/>
    <lineage>
        <taxon>Bacteria</taxon>
        <taxon>Bacillati</taxon>
        <taxon>Cyanobacteriota</taxon>
        <taxon>Cyanophyceae</taxon>
        <taxon>Oscillatoriophycideae</taxon>
        <taxon>Aerosakkonematales</taxon>
        <taxon>Aerosakkonemataceae</taxon>
        <taxon>Microseira</taxon>
    </lineage>
</organism>
<name>A0AAV3X4E6_9CYAN</name>